<organism evidence="1 2">
    <name type="scientific">Porphyromonas gingivalis F0570</name>
    <dbReference type="NCBI Taxonomy" id="1227271"/>
    <lineage>
        <taxon>Bacteria</taxon>
        <taxon>Pseudomonadati</taxon>
        <taxon>Bacteroidota</taxon>
        <taxon>Bacteroidia</taxon>
        <taxon>Bacteroidales</taxon>
        <taxon>Porphyromonadaceae</taxon>
        <taxon>Porphyromonas</taxon>
    </lineage>
</organism>
<dbReference type="HOGENOM" id="CLU_3255635_0_0_10"/>
<accession>A0A0E2LNV5</accession>
<dbReference type="EMBL" id="AWUW01000129">
    <property type="protein sequence ID" value="ERJ64625.1"/>
    <property type="molecule type" value="Genomic_DNA"/>
</dbReference>
<dbReference type="AlphaFoldDB" id="A0A0E2LNV5"/>
<gene>
    <name evidence="1" type="ORF">HMPREF1555_01768</name>
</gene>
<evidence type="ECO:0000313" key="2">
    <source>
        <dbReference type="Proteomes" id="UP000016630"/>
    </source>
</evidence>
<reference evidence="1 2" key="1">
    <citation type="submission" date="2013-06" db="EMBL/GenBank/DDBJ databases">
        <authorList>
            <person name="Weinstock G."/>
            <person name="Sodergren E."/>
            <person name="Lobos E.A."/>
            <person name="Fulton L."/>
            <person name="Fulton R."/>
            <person name="Courtney L."/>
            <person name="Fronick C."/>
            <person name="O'Laughlin M."/>
            <person name="Godfrey J."/>
            <person name="Wilson R.M."/>
            <person name="Miner T."/>
            <person name="Farmer C."/>
            <person name="Delehaunty K."/>
            <person name="Cordes M."/>
            <person name="Minx P."/>
            <person name="Tomlinson C."/>
            <person name="Chen J."/>
            <person name="Wollam A."/>
            <person name="Pepin K.H."/>
            <person name="Bhonagiri V."/>
            <person name="Zhang X."/>
            <person name="Warren W."/>
            <person name="Mitreva M."/>
            <person name="Mardis E.R."/>
            <person name="Wilson R.K."/>
        </authorList>
    </citation>
    <scope>NUCLEOTIDE SEQUENCE [LARGE SCALE GENOMIC DNA]</scope>
    <source>
        <strain evidence="1 2">F0570</strain>
    </source>
</reference>
<evidence type="ECO:0000313" key="1">
    <source>
        <dbReference type="EMBL" id="ERJ64625.1"/>
    </source>
</evidence>
<comment type="caution">
    <text evidence="1">The sequence shown here is derived from an EMBL/GenBank/DDBJ whole genome shotgun (WGS) entry which is preliminary data.</text>
</comment>
<protein>
    <submittedName>
        <fullName evidence="1">Uncharacterized protein</fullName>
    </submittedName>
</protein>
<name>A0A0E2LNV5_PORGN</name>
<dbReference type="Proteomes" id="UP000016630">
    <property type="component" value="Unassembled WGS sequence"/>
</dbReference>
<sequence length="42" mass="4956">MLSDLYFVGNNWIISGRNFWCRLPTKTNQMLQTRLSYLCASI</sequence>
<proteinExistence type="predicted"/>